<accession>A0AAC8VLE5</accession>
<dbReference type="AlphaFoldDB" id="A0AAC8VLE5"/>
<feature type="domain" description="Transposase IS801/IS1294" evidence="1">
    <location>
        <begin position="89"/>
        <end position="269"/>
    </location>
</feature>
<dbReference type="Proteomes" id="UP000029558">
    <property type="component" value="Plasmid pPSB1-3"/>
</dbReference>
<geneLocation type="plasmid" evidence="2 3">
    <name>pPSB1-3</name>
</geneLocation>
<dbReference type="Pfam" id="PF04986">
    <property type="entry name" value="Y2_Tnp"/>
    <property type="match status" value="1"/>
</dbReference>
<proteinExistence type="predicted"/>
<dbReference type="PANTHER" id="PTHR37023:SF1">
    <property type="entry name" value="ISSOD25 TRANSPOSASE TNPA_ISSOD25"/>
    <property type="match status" value="1"/>
</dbReference>
<sequence>MQNTYRGSDAYGLYLQITVMLLLWKKATEQWIAAQNELLPKCEYQHITLTMPEALWPFFLANRDLLNELSRLAADILLKTAKKKKVKIGIFTMLHTFGQDLKWNTHIHLSVTRGGLSECEAMWKKIYFTKRKTMRMWRYAIINLLRDAYKAGKLVIPHQYQNRIIDLTSFNRFINPEYNKLWHVYFSDVQPSHHQNVDYLGRYLKRPPLSNSRILYYDGEKVAFRYIDRETGKQDEYHCTASEFIDRLIPHIPEKSFKMVRYYGFLSFRRRGKLLPKIYEILDQTVEPVKKITYASLLKGFINTDPFECILCGSKMVLTGGRPKQRLSVIMKYHKALATMQIIKF</sequence>
<dbReference type="InterPro" id="IPR007069">
    <property type="entry name" value="Transposase_32"/>
</dbReference>
<dbReference type="NCBIfam" id="NF033538">
    <property type="entry name" value="transpos_IS91"/>
    <property type="match status" value="1"/>
</dbReference>
<name>A0AAC8VLE5_PISSA</name>
<protein>
    <submittedName>
        <fullName evidence="2">Transposase</fullName>
    </submittedName>
</protein>
<dbReference type="InterPro" id="IPR054832">
    <property type="entry name" value="transpos_IS91"/>
</dbReference>
<dbReference type="GO" id="GO:0003677">
    <property type="term" value="F:DNA binding"/>
    <property type="evidence" value="ECO:0007669"/>
    <property type="project" value="InterPro"/>
</dbReference>
<keyword evidence="2" id="KW-0614">Plasmid</keyword>
<evidence type="ECO:0000313" key="3">
    <source>
        <dbReference type="Proteomes" id="UP000029558"/>
    </source>
</evidence>
<reference evidence="2 3" key="1">
    <citation type="journal article" date="2014" name="Genome Announc.">
        <title>Comparative Genome Analysis of Two Isolates of the Fish Pathogen Piscirickettsia salmonis from Different Hosts Reveals Major Differences in Virulence-Associated Secretion Systems.</title>
        <authorList>
            <person name="Bohle H."/>
            <person name="Henriquez P."/>
            <person name="Grothusen H."/>
            <person name="Navas E."/>
            <person name="Sandoval A."/>
            <person name="Bustamante F."/>
            <person name="Bustos P."/>
            <person name="Mancilla M."/>
        </authorList>
    </citation>
    <scope>NUCLEOTIDE SEQUENCE [LARGE SCALE GENOMIC DNA]</scope>
    <source>
        <strain evidence="3">B1-32597</strain>
    </source>
</reference>
<gene>
    <name evidence="2" type="ORF">KU39_3p188</name>
</gene>
<evidence type="ECO:0000313" key="2">
    <source>
        <dbReference type="EMBL" id="ALB24650.1"/>
    </source>
</evidence>
<dbReference type="GO" id="GO:0004803">
    <property type="term" value="F:transposase activity"/>
    <property type="evidence" value="ECO:0007669"/>
    <property type="project" value="InterPro"/>
</dbReference>
<dbReference type="PANTHER" id="PTHR37023">
    <property type="entry name" value="TRANSPOSASE"/>
    <property type="match status" value="1"/>
</dbReference>
<evidence type="ECO:0000259" key="1">
    <source>
        <dbReference type="Pfam" id="PF04986"/>
    </source>
</evidence>
<dbReference type="GO" id="GO:0006313">
    <property type="term" value="P:DNA transposition"/>
    <property type="evidence" value="ECO:0007669"/>
    <property type="project" value="InterPro"/>
</dbReference>
<organism evidence="2 3">
    <name type="scientific">Piscirickettsia salmonis</name>
    <dbReference type="NCBI Taxonomy" id="1238"/>
    <lineage>
        <taxon>Bacteria</taxon>
        <taxon>Pseudomonadati</taxon>
        <taxon>Pseudomonadota</taxon>
        <taxon>Gammaproteobacteria</taxon>
        <taxon>Thiotrichales</taxon>
        <taxon>Piscirickettsiaceae</taxon>
        <taxon>Piscirickettsia</taxon>
    </lineage>
</organism>
<dbReference type="EMBL" id="CP012511">
    <property type="protein sequence ID" value="ALB24650.1"/>
    <property type="molecule type" value="Genomic_DNA"/>
</dbReference>